<evidence type="ECO:0000256" key="4">
    <source>
        <dbReference type="ARBA" id="ARBA00023136"/>
    </source>
</evidence>
<dbReference type="RefSeq" id="WP_004819177.1">
    <property type="nucleotide sequence ID" value="NZ_JH165061.1"/>
</dbReference>
<evidence type="ECO:0000256" key="5">
    <source>
        <dbReference type="SAM" id="Phobius"/>
    </source>
</evidence>
<dbReference type="PANTHER" id="PTHR43847:SF1">
    <property type="entry name" value="BLL3993 PROTEIN"/>
    <property type="match status" value="1"/>
</dbReference>
<organism evidence="6 7">
    <name type="scientific">Peptoniphilus indolicus ATCC 29427</name>
    <dbReference type="NCBI Taxonomy" id="997350"/>
    <lineage>
        <taxon>Bacteria</taxon>
        <taxon>Bacillati</taxon>
        <taxon>Bacillota</taxon>
        <taxon>Tissierellia</taxon>
        <taxon>Tissierellales</taxon>
        <taxon>Peptoniphilaceae</taxon>
        <taxon>Peptoniphilus</taxon>
    </lineage>
</organism>
<evidence type="ECO:0000313" key="7">
    <source>
        <dbReference type="Proteomes" id="UP000003422"/>
    </source>
</evidence>
<gene>
    <name evidence="6" type="ORF">HMPREF9129_0099</name>
</gene>
<keyword evidence="3 5" id="KW-1133">Transmembrane helix</keyword>
<feature type="non-terminal residue" evidence="6">
    <location>
        <position position="1"/>
    </location>
</feature>
<dbReference type="AlphaFoldDB" id="G4D119"/>
<dbReference type="HOGENOM" id="CLU_1499411_0_0_9"/>
<feature type="transmembrane region" description="Helical" evidence="5">
    <location>
        <begin position="77"/>
        <end position="99"/>
    </location>
</feature>
<dbReference type="GO" id="GO:0032259">
    <property type="term" value="P:methylation"/>
    <property type="evidence" value="ECO:0007669"/>
    <property type="project" value="UniProtKB-KW"/>
</dbReference>
<keyword evidence="4 5" id="KW-0472">Membrane</keyword>
<dbReference type="InterPro" id="IPR007269">
    <property type="entry name" value="ICMT_MeTrfase"/>
</dbReference>
<keyword evidence="6" id="KW-0808">Transferase</keyword>
<evidence type="ECO:0000256" key="3">
    <source>
        <dbReference type="ARBA" id="ARBA00022989"/>
    </source>
</evidence>
<dbReference type="InterPro" id="IPR052527">
    <property type="entry name" value="Metal_cation-efflux_comp"/>
</dbReference>
<proteinExistence type="predicted"/>
<feature type="transmembrane region" description="Helical" evidence="5">
    <location>
        <begin position="7"/>
        <end position="25"/>
    </location>
</feature>
<dbReference type="GO" id="GO:0004671">
    <property type="term" value="F:protein C-terminal S-isoprenylcysteine carboxyl O-methyltransferase activity"/>
    <property type="evidence" value="ECO:0007669"/>
    <property type="project" value="InterPro"/>
</dbReference>
<evidence type="ECO:0000256" key="2">
    <source>
        <dbReference type="ARBA" id="ARBA00022692"/>
    </source>
</evidence>
<keyword evidence="7" id="KW-1185">Reference proteome</keyword>
<accession>G4D119</accession>
<dbReference type="Proteomes" id="UP000003422">
    <property type="component" value="Unassembled WGS sequence"/>
</dbReference>
<feature type="transmembrane region" description="Helical" evidence="5">
    <location>
        <begin position="133"/>
        <end position="159"/>
    </location>
</feature>
<dbReference type="eggNOG" id="COG1755">
    <property type="taxonomic scope" value="Bacteria"/>
</dbReference>
<dbReference type="EMBL" id="AGBB01000009">
    <property type="protein sequence ID" value="EGY80785.1"/>
    <property type="molecule type" value="Genomic_DNA"/>
</dbReference>
<sequence>IMQRYSIYVIIVIVFAIRLAFLKISKENERAILASGGREYGVTNTKRITILHILFYFGSLVEALVKKVEFDKVSLIGLILVIFSMVVLYSVVNILKGIWTVKLMIAKGHKFNSHWLFDTFKHPNYFLNIIPELIGIALICHSTITSIVVLPLYMIVLYIRIKEENKLIETVIKPNGILK</sequence>
<dbReference type="PANTHER" id="PTHR43847">
    <property type="entry name" value="BLL3993 PROTEIN"/>
    <property type="match status" value="1"/>
</dbReference>
<protein>
    <submittedName>
        <fullName evidence="6">Isoprenylcysteine carboxyl methyltransferase family protein</fullName>
    </submittedName>
</protein>
<dbReference type="PATRIC" id="fig|997350.3.peg.95"/>
<dbReference type="GO" id="GO:0016020">
    <property type="term" value="C:membrane"/>
    <property type="evidence" value="ECO:0007669"/>
    <property type="project" value="UniProtKB-SubCell"/>
</dbReference>
<evidence type="ECO:0000313" key="6">
    <source>
        <dbReference type="EMBL" id="EGY80785.1"/>
    </source>
</evidence>
<name>G4D119_9FIRM</name>
<comment type="subcellular location">
    <subcellularLocation>
        <location evidence="1">Membrane</location>
        <topology evidence="1">Multi-pass membrane protein</topology>
    </subcellularLocation>
</comment>
<dbReference type="Pfam" id="PF04140">
    <property type="entry name" value="ICMT"/>
    <property type="match status" value="1"/>
</dbReference>
<dbReference type="Gene3D" id="1.20.120.1630">
    <property type="match status" value="1"/>
</dbReference>
<keyword evidence="2 5" id="KW-0812">Transmembrane</keyword>
<evidence type="ECO:0000256" key="1">
    <source>
        <dbReference type="ARBA" id="ARBA00004141"/>
    </source>
</evidence>
<comment type="caution">
    <text evidence="6">The sequence shown here is derived from an EMBL/GenBank/DDBJ whole genome shotgun (WGS) entry which is preliminary data.</text>
</comment>
<reference evidence="6 7" key="1">
    <citation type="submission" date="2011-06" db="EMBL/GenBank/DDBJ databases">
        <authorList>
            <person name="Muzny D."/>
            <person name="Qin X."/>
            <person name="Deng J."/>
            <person name="Jiang H."/>
            <person name="Liu Y."/>
            <person name="Qu J."/>
            <person name="Song X.-Z."/>
            <person name="Zhang L."/>
            <person name="Thornton R."/>
            <person name="Coyle M."/>
            <person name="Francisco L."/>
            <person name="Jackson L."/>
            <person name="Javaid M."/>
            <person name="Korchina V."/>
            <person name="Kovar C."/>
            <person name="Mata R."/>
            <person name="Mathew T."/>
            <person name="Ngo R."/>
            <person name="Nguyen L."/>
            <person name="Nguyen N."/>
            <person name="Okwuonu G."/>
            <person name="Ongeri F."/>
            <person name="Pham C."/>
            <person name="Simmons D."/>
            <person name="Wilczek-Boney K."/>
            <person name="Hale W."/>
            <person name="Jakkamsetti A."/>
            <person name="Pham P."/>
            <person name="Ruth R."/>
            <person name="San Lucas F."/>
            <person name="Warren J."/>
            <person name="Zhang J."/>
            <person name="Zhao Z."/>
            <person name="Zhou C."/>
            <person name="Zhu D."/>
            <person name="Lee S."/>
            <person name="Bess C."/>
            <person name="Blankenburg K."/>
            <person name="Forbes L."/>
            <person name="Fu Q."/>
            <person name="Gubbala S."/>
            <person name="Hirani K."/>
            <person name="Jayaseelan J.C."/>
            <person name="Lara F."/>
            <person name="Munidasa M."/>
            <person name="Palculict T."/>
            <person name="Patil S."/>
            <person name="Pu L.-L."/>
            <person name="Saada N."/>
            <person name="Tang L."/>
            <person name="Weissenberger G."/>
            <person name="Zhu Y."/>
            <person name="Hemphill L."/>
            <person name="Shang Y."/>
            <person name="Youmans B."/>
            <person name="Ayvaz T."/>
            <person name="Ross M."/>
            <person name="Santibanez J."/>
            <person name="Aqrawi P."/>
            <person name="Gross S."/>
            <person name="Joshi V."/>
            <person name="Fowler G."/>
            <person name="Nazareth L."/>
            <person name="Reid J."/>
            <person name="Worley K."/>
            <person name="Petrosino J."/>
            <person name="Highlander S."/>
            <person name="Gibbs R."/>
        </authorList>
    </citation>
    <scope>NUCLEOTIDE SEQUENCE [LARGE SCALE GENOMIC DNA]</scope>
    <source>
        <strain evidence="6 7">ATCC 29427</strain>
    </source>
</reference>
<keyword evidence="6" id="KW-0489">Methyltransferase</keyword>